<accession>A0ABD3B257</accession>
<keyword evidence="3" id="KW-1185">Reference proteome</keyword>
<feature type="region of interest" description="Disordered" evidence="1">
    <location>
        <begin position="76"/>
        <end position="103"/>
    </location>
</feature>
<dbReference type="AlphaFoldDB" id="A0ABD3B257"/>
<proteinExistence type="predicted"/>
<dbReference type="Proteomes" id="UP001630127">
    <property type="component" value="Unassembled WGS sequence"/>
</dbReference>
<sequence length="143" mass="16639">MKFYLHQNTDEVHESSTTGSDQSLYSYKGTNQVDISFNTLSFMEDATIYQVLLLKPENYLKRMRMSTYEAYGEIKNESTQRLTTTTQSSSSRPRLLEPEANEARKWKDIAPRAKAWQHFRRFTSELMVDKGLNAVTPVRLLEC</sequence>
<gene>
    <name evidence="2" type="ORF">ACH5RR_000872</name>
</gene>
<evidence type="ECO:0000313" key="2">
    <source>
        <dbReference type="EMBL" id="KAL3537506.1"/>
    </source>
</evidence>
<comment type="caution">
    <text evidence="2">The sequence shown here is derived from an EMBL/GenBank/DDBJ whole genome shotgun (WGS) entry which is preliminary data.</text>
</comment>
<reference evidence="2 3" key="1">
    <citation type="submission" date="2024-11" db="EMBL/GenBank/DDBJ databases">
        <title>A near-complete genome assembly of Cinchona calisaya.</title>
        <authorList>
            <person name="Lian D.C."/>
            <person name="Zhao X.W."/>
            <person name="Wei L."/>
        </authorList>
    </citation>
    <scope>NUCLEOTIDE SEQUENCE [LARGE SCALE GENOMIC DNA]</scope>
    <source>
        <tissue evidence="2">Nenye</tissue>
    </source>
</reference>
<feature type="compositionally biased region" description="Low complexity" evidence="1">
    <location>
        <begin position="79"/>
        <end position="93"/>
    </location>
</feature>
<feature type="region of interest" description="Disordered" evidence="1">
    <location>
        <begin position="1"/>
        <end position="24"/>
    </location>
</feature>
<organism evidence="2 3">
    <name type="scientific">Cinchona calisaya</name>
    <dbReference type="NCBI Taxonomy" id="153742"/>
    <lineage>
        <taxon>Eukaryota</taxon>
        <taxon>Viridiplantae</taxon>
        <taxon>Streptophyta</taxon>
        <taxon>Embryophyta</taxon>
        <taxon>Tracheophyta</taxon>
        <taxon>Spermatophyta</taxon>
        <taxon>Magnoliopsida</taxon>
        <taxon>eudicotyledons</taxon>
        <taxon>Gunneridae</taxon>
        <taxon>Pentapetalae</taxon>
        <taxon>asterids</taxon>
        <taxon>lamiids</taxon>
        <taxon>Gentianales</taxon>
        <taxon>Rubiaceae</taxon>
        <taxon>Cinchonoideae</taxon>
        <taxon>Cinchoneae</taxon>
        <taxon>Cinchona</taxon>
    </lineage>
</organism>
<protein>
    <submittedName>
        <fullName evidence="2">Uncharacterized protein</fullName>
    </submittedName>
</protein>
<feature type="compositionally biased region" description="Basic and acidic residues" evidence="1">
    <location>
        <begin position="94"/>
        <end position="103"/>
    </location>
</feature>
<dbReference type="EMBL" id="JBJUIK010000001">
    <property type="protein sequence ID" value="KAL3537506.1"/>
    <property type="molecule type" value="Genomic_DNA"/>
</dbReference>
<evidence type="ECO:0000256" key="1">
    <source>
        <dbReference type="SAM" id="MobiDB-lite"/>
    </source>
</evidence>
<name>A0ABD3B257_9GENT</name>
<evidence type="ECO:0000313" key="3">
    <source>
        <dbReference type="Proteomes" id="UP001630127"/>
    </source>
</evidence>
<feature type="compositionally biased region" description="Polar residues" evidence="1">
    <location>
        <begin position="15"/>
        <end position="24"/>
    </location>
</feature>